<reference evidence="14" key="1">
    <citation type="submission" date="2022-01" db="EMBL/GenBank/DDBJ databases">
        <authorList>
            <person name="King R."/>
        </authorList>
    </citation>
    <scope>NUCLEOTIDE SEQUENCE</scope>
</reference>
<dbReference type="InterPro" id="IPR035985">
    <property type="entry name" value="Ubiquitin-activating_enz"/>
</dbReference>
<dbReference type="FunFam" id="3.40.50.720:FF:000395">
    <property type="entry name" value="ubiquitin-like modifier-activating enzyme ATG7"/>
    <property type="match status" value="1"/>
</dbReference>
<dbReference type="GO" id="GO:0019778">
    <property type="term" value="F:Atg12 activating enzyme activity"/>
    <property type="evidence" value="ECO:0007669"/>
    <property type="project" value="TreeGrafter"/>
</dbReference>
<dbReference type="GO" id="GO:0015031">
    <property type="term" value="P:protein transport"/>
    <property type="evidence" value="ECO:0007669"/>
    <property type="project" value="UniProtKB-UniRule"/>
</dbReference>
<dbReference type="OrthoDB" id="338614at2759"/>
<dbReference type="GO" id="GO:0000422">
    <property type="term" value="P:autophagy of mitochondrion"/>
    <property type="evidence" value="ECO:0007669"/>
    <property type="project" value="TreeGrafter"/>
</dbReference>
<feature type="active site" description="Glycyl thioester intermediate" evidence="9">
    <location>
        <position position="535"/>
    </location>
</feature>
<comment type="subcellular location">
    <subcellularLocation>
        <location evidence="10">Cytoplasm</location>
    </subcellularLocation>
    <subcellularLocation>
        <location evidence="10">Preautophagosomal structure</location>
    </subcellularLocation>
</comment>
<dbReference type="NCBIfam" id="TIGR01381">
    <property type="entry name" value="E1_like_apg7"/>
    <property type="match status" value="1"/>
</dbReference>
<evidence type="ECO:0000313" key="14">
    <source>
        <dbReference type="EMBL" id="CAH1392482.1"/>
    </source>
</evidence>
<evidence type="ECO:0000259" key="12">
    <source>
        <dbReference type="Pfam" id="PF00899"/>
    </source>
</evidence>
<evidence type="ECO:0000256" key="9">
    <source>
        <dbReference type="PIRSR" id="PIRSR606285-1"/>
    </source>
</evidence>
<keyword evidence="6 10" id="KW-0833">Ubl conjugation pathway</keyword>
<evidence type="ECO:0000256" key="3">
    <source>
        <dbReference type="ARBA" id="ARBA00017647"/>
    </source>
</evidence>
<protein>
    <recommendedName>
        <fullName evidence="3 10">Ubiquitin-like modifier-activating enzyme ATG7</fullName>
    </recommendedName>
    <alternativeName>
        <fullName evidence="10">Autophagy-related protein 7</fullName>
    </alternativeName>
</protein>
<dbReference type="EMBL" id="OV725077">
    <property type="protein sequence ID" value="CAH1392482.1"/>
    <property type="molecule type" value="Genomic_DNA"/>
</dbReference>
<dbReference type="Gene3D" id="3.40.140.100">
    <property type="entry name" value="Ubiquitin-like modifier-activating enzyme ATG7 C-terminal domain"/>
    <property type="match status" value="1"/>
</dbReference>
<dbReference type="InterPro" id="IPR042522">
    <property type="entry name" value="Atg7_N_1"/>
</dbReference>
<dbReference type="GO" id="GO:0000407">
    <property type="term" value="C:phagophore assembly site"/>
    <property type="evidence" value="ECO:0007669"/>
    <property type="project" value="UniProtKB-SubCell"/>
</dbReference>
<keyword evidence="7 10" id="KW-0653">Protein transport</keyword>
<gene>
    <name evidence="14" type="ORF">NEZAVI_LOCUS3291</name>
</gene>
<evidence type="ECO:0000313" key="15">
    <source>
        <dbReference type="Proteomes" id="UP001152798"/>
    </source>
</evidence>
<dbReference type="InterPro" id="IPR032197">
    <property type="entry name" value="Atg7_N"/>
</dbReference>
<keyword evidence="8 10" id="KW-0072">Autophagy</keyword>
<comment type="similarity">
    <text evidence="1 10">Belongs to the ATG7 family.</text>
</comment>
<evidence type="ECO:0000256" key="2">
    <source>
        <dbReference type="ARBA" id="ARBA00011738"/>
    </source>
</evidence>
<feature type="region of interest" description="Disordered" evidence="11">
    <location>
        <begin position="651"/>
        <end position="674"/>
    </location>
</feature>
<comment type="subunit">
    <text evidence="2 10">Homodimer.</text>
</comment>
<dbReference type="AlphaFoldDB" id="A0A9P0E529"/>
<evidence type="ECO:0000256" key="4">
    <source>
        <dbReference type="ARBA" id="ARBA00022448"/>
    </source>
</evidence>
<dbReference type="Gene3D" id="3.40.140.70">
    <property type="entry name" value="Ubiquitin-like modifier-activating enzyme ATG7 N-terminal domain"/>
    <property type="match status" value="1"/>
</dbReference>
<sequence>MEGDNSLKYISFSSIIDSSFWHKLYQLKLDEDRLEEKEREIRGFYLQPNTCSLIVDCTSFNREYESQLGKNQFTTIKYLCDKRLSYNNSFLSATGYLLNFNSASKLKDSNKNLIIEKYGKLIKKDIDSGKAIENPSLLTKFVLITFANLKTFEFIYWFGFPALSSLTFKLLTKPEPLNSVFSDEQIDNLLVSHQELSDENKSVFAVIRGSDKLKCMTLKEYIGLQNKSSIKGMYICFLDPSSDKDYPGWPLRNILTLLVSQCKDIWPIDVICLRIGAPFESSLVLSVSIDEESKQDVWIGWEKNKRDKFGPRCINLQNDLDPLRIADSSADLNLKLMKWRLVPDLDLDIIKSQKCLLLGAGTLGCSVARNLVAWGVRHVTFVDNGRVSFSNPVRQSLFSYGDCDLGAGGKMKAEAAALALKAILPTINSTGVTLEIPMPGHYSATIENAVKLHDLIEEHDVVFLLTDSRESRWLPTVICSVLQKLAITTALGYDTYLVMRHGQAEGANQKLGCYFCNDVTAPGNSMEDRTLDQQCTVTRPGVSNVASALAVELLVSVLQHRQKGVATSTEETVLGILPHSIRGFISHFTHILPSTVSFSQCIACSPIVEKSYSENKTEFLDNVFKSTKYLEDLTGLTELFKATDSLEMLELNDEDDYDEDDEENLESMEDLGEV</sequence>
<proteinExistence type="inferred from homology"/>
<dbReference type="GO" id="GO:0019779">
    <property type="term" value="F:Atg8 activating enzyme activity"/>
    <property type="evidence" value="ECO:0007669"/>
    <property type="project" value="TreeGrafter"/>
</dbReference>
<dbReference type="GO" id="GO:0006995">
    <property type="term" value="P:cellular response to nitrogen starvation"/>
    <property type="evidence" value="ECO:0007669"/>
    <property type="project" value="TreeGrafter"/>
</dbReference>
<accession>A0A9P0E529</accession>
<dbReference type="GO" id="GO:0034727">
    <property type="term" value="P:piecemeal microautophagy of the nucleus"/>
    <property type="evidence" value="ECO:0007669"/>
    <property type="project" value="TreeGrafter"/>
</dbReference>
<keyword evidence="5 10" id="KW-0963">Cytoplasm</keyword>
<organism evidence="14 15">
    <name type="scientific">Nezara viridula</name>
    <name type="common">Southern green stink bug</name>
    <name type="synonym">Cimex viridulus</name>
    <dbReference type="NCBI Taxonomy" id="85310"/>
    <lineage>
        <taxon>Eukaryota</taxon>
        <taxon>Metazoa</taxon>
        <taxon>Ecdysozoa</taxon>
        <taxon>Arthropoda</taxon>
        <taxon>Hexapoda</taxon>
        <taxon>Insecta</taxon>
        <taxon>Pterygota</taxon>
        <taxon>Neoptera</taxon>
        <taxon>Paraneoptera</taxon>
        <taxon>Hemiptera</taxon>
        <taxon>Heteroptera</taxon>
        <taxon>Panheteroptera</taxon>
        <taxon>Pentatomomorpha</taxon>
        <taxon>Pentatomoidea</taxon>
        <taxon>Pentatomidae</taxon>
        <taxon>Pentatominae</taxon>
        <taxon>Nezara</taxon>
    </lineage>
</organism>
<keyword evidence="4 10" id="KW-0813">Transport</keyword>
<evidence type="ECO:0000256" key="10">
    <source>
        <dbReference type="RuleBase" id="RU366022"/>
    </source>
</evidence>
<dbReference type="InterPro" id="IPR042523">
    <property type="entry name" value="Atg7_N_2"/>
</dbReference>
<evidence type="ECO:0000256" key="5">
    <source>
        <dbReference type="ARBA" id="ARBA00022490"/>
    </source>
</evidence>
<evidence type="ECO:0000256" key="6">
    <source>
        <dbReference type="ARBA" id="ARBA00022786"/>
    </source>
</evidence>
<dbReference type="InterPro" id="IPR045886">
    <property type="entry name" value="ThiF/MoeB/HesA"/>
</dbReference>
<dbReference type="Pfam" id="PF16420">
    <property type="entry name" value="ATG7_N"/>
    <property type="match status" value="1"/>
</dbReference>
<dbReference type="GO" id="GO:0000045">
    <property type="term" value="P:autophagosome assembly"/>
    <property type="evidence" value="ECO:0007669"/>
    <property type="project" value="TreeGrafter"/>
</dbReference>
<dbReference type="PANTHER" id="PTHR10953:SF3">
    <property type="entry name" value="UBIQUITIN-LIKE MODIFIER-ACTIVATING ENZYME ATG7"/>
    <property type="match status" value="1"/>
</dbReference>
<evidence type="ECO:0000256" key="1">
    <source>
        <dbReference type="ARBA" id="ARBA00010931"/>
    </source>
</evidence>
<name>A0A9P0E529_NEZVI</name>
<dbReference type="SUPFAM" id="SSF69572">
    <property type="entry name" value="Activating enzymes of the ubiquitin-like proteins"/>
    <property type="match status" value="1"/>
</dbReference>
<feature type="domain" description="Ubiquitin-like modifier-activating enzyme Atg7 N-terminal" evidence="13">
    <location>
        <begin position="7"/>
        <end position="318"/>
    </location>
</feature>
<evidence type="ECO:0000256" key="11">
    <source>
        <dbReference type="SAM" id="MobiDB-lite"/>
    </source>
</evidence>
<keyword evidence="15" id="KW-1185">Reference proteome</keyword>
<evidence type="ECO:0000259" key="13">
    <source>
        <dbReference type="Pfam" id="PF16420"/>
    </source>
</evidence>
<dbReference type="Gene3D" id="3.40.50.720">
    <property type="entry name" value="NAD(P)-binding Rossmann-like Domain"/>
    <property type="match status" value="1"/>
</dbReference>
<dbReference type="PANTHER" id="PTHR10953">
    <property type="entry name" value="UBIQUITIN-ACTIVATING ENZYME E1"/>
    <property type="match status" value="1"/>
</dbReference>
<evidence type="ECO:0000256" key="8">
    <source>
        <dbReference type="ARBA" id="ARBA00023006"/>
    </source>
</evidence>
<evidence type="ECO:0000256" key="7">
    <source>
        <dbReference type="ARBA" id="ARBA00022927"/>
    </source>
</evidence>
<dbReference type="GO" id="GO:0032446">
    <property type="term" value="P:protein modification by small protein conjugation"/>
    <property type="evidence" value="ECO:0007669"/>
    <property type="project" value="TreeGrafter"/>
</dbReference>
<feature type="domain" description="THIF-type NAD/FAD binding fold" evidence="12">
    <location>
        <begin position="336"/>
        <end position="564"/>
    </location>
</feature>
<comment type="function">
    <text evidence="10">E1-like activating enzyme involved in the 2 ubiquitin-like systems required for autophagy.</text>
</comment>
<dbReference type="Proteomes" id="UP001152798">
    <property type="component" value="Chromosome 1"/>
</dbReference>
<dbReference type="Pfam" id="PF00899">
    <property type="entry name" value="ThiF"/>
    <property type="match status" value="1"/>
</dbReference>
<dbReference type="InterPro" id="IPR000594">
    <property type="entry name" value="ThiF_NAD_FAD-bd"/>
</dbReference>
<dbReference type="InterPro" id="IPR006285">
    <property type="entry name" value="Atg7"/>
</dbReference>